<evidence type="ECO:0000313" key="4">
    <source>
        <dbReference type="Proteomes" id="UP000483820"/>
    </source>
</evidence>
<dbReference type="GeneID" id="9812203"/>
<reference evidence="3 4" key="1">
    <citation type="submission" date="2019-12" db="EMBL/GenBank/DDBJ databases">
        <title>Chromosome-level assembly of the Caenorhabditis remanei genome.</title>
        <authorList>
            <person name="Teterina A.A."/>
            <person name="Willis J.H."/>
            <person name="Phillips P.C."/>
        </authorList>
    </citation>
    <scope>NUCLEOTIDE SEQUENCE [LARGE SCALE GENOMIC DNA]</scope>
    <source>
        <strain evidence="3 4">PX506</strain>
        <tissue evidence="3">Whole organism</tissue>
    </source>
</reference>
<dbReference type="KEGG" id="crq:GCK72_018236"/>
<dbReference type="Proteomes" id="UP000483820">
    <property type="component" value="Chromosome V"/>
</dbReference>
<comment type="caution">
    <text evidence="3">The sequence shown here is derived from an EMBL/GenBank/DDBJ whole genome shotgun (WGS) entry which is preliminary data.</text>
</comment>
<evidence type="ECO:0000256" key="2">
    <source>
        <dbReference type="SAM" id="Phobius"/>
    </source>
</evidence>
<dbReference type="RefSeq" id="XP_003114366.2">
    <property type="nucleotide sequence ID" value="XM_003114318.2"/>
</dbReference>
<organism evidence="3 4">
    <name type="scientific">Caenorhabditis remanei</name>
    <name type="common">Caenorhabditis vulgaris</name>
    <dbReference type="NCBI Taxonomy" id="31234"/>
    <lineage>
        <taxon>Eukaryota</taxon>
        <taxon>Metazoa</taxon>
        <taxon>Ecdysozoa</taxon>
        <taxon>Nematoda</taxon>
        <taxon>Chromadorea</taxon>
        <taxon>Rhabditida</taxon>
        <taxon>Rhabditina</taxon>
        <taxon>Rhabditomorpha</taxon>
        <taxon>Rhabditoidea</taxon>
        <taxon>Rhabditidae</taxon>
        <taxon>Peloderinae</taxon>
        <taxon>Caenorhabditis</taxon>
    </lineage>
</organism>
<feature type="transmembrane region" description="Helical" evidence="2">
    <location>
        <begin position="139"/>
        <end position="158"/>
    </location>
</feature>
<accession>A0A6A5GAZ5</accession>
<sequence>MLARSSKKTLWGYSPQEKTFFPEVNKPITLIFTESNDPAGQRAFLIRHLNNVTNETLKITTHNVLRPNFTIYPTLNKTSQNAADELAEVVHENVDEFLEGINVNSLIALVSTNVDPSKKIPIVNLAIQWLRKNETDGKILNYLLMSISLNFFTVAQIGRIRLAVFLYLTSPELKEFYDIHLRKCGNIFIHRKLGISGDPSDADLYNDEETQVKYCNAVNKVTDEYINPCWPQGTERQEREGPTEMKRRRQLLVEFAPVLDLKNPIYKWDFKNRVDPNIREFDSVSKNEKRSELQSNNLVSPPKENIVKGDDEKVSTPEYRHKSDNHHHLYNRYDKQRRTRKNRMNGEWKNDCFSSQQFSSVNNETENNIYEPENWDSHKMLTDELSFGDSNDFGSSQEDLDNSF</sequence>
<protein>
    <submittedName>
        <fullName evidence="3">Uncharacterized protein</fullName>
    </submittedName>
</protein>
<dbReference type="PANTHER" id="PTHR22670:SF8">
    <property type="entry name" value="BTB DOMAIN-CONTAINING PROTEIN-RELATED"/>
    <property type="match status" value="1"/>
</dbReference>
<evidence type="ECO:0000256" key="1">
    <source>
        <dbReference type="SAM" id="MobiDB-lite"/>
    </source>
</evidence>
<feature type="compositionally biased region" description="Basic and acidic residues" evidence="1">
    <location>
        <begin position="305"/>
        <end position="322"/>
    </location>
</feature>
<feature type="compositionally biased region" description="Polar residues" evidence="1">
    <location>
        <begin position="388"/>
        <end position="397"/>
    </location>
</feature>
<proteinExistence type="predicted"/>
<dbReference type="CTD" id="9812203"/>
<name>A0A6A5GAZ5_CAERE</name>
<keyword evidence="2" id="KW-0472">Membrane</keyword>
<gene>
    <name evidence="3" type="ORF">GCK72_018236</name>
</gene>
<keyword evidence="2" id="KW-0812">Transmembrane</keyword>
<feature type="region of interest" description="Disordered" evidence="1">
    <location>
        <begin position="381"/>
        <end position="404"/>
    </location>
</feature>
<feature type="region of interest" description="Disordered" evidence="1">
    <location>
        <begin position="284"/>
        <end position="340"/>
    </location>
</feature>
<dbReference type="EMBL" id="WUAV01000005">
    <property type="protein sequence ID" value="KAF1751682.1"/>
    <property type="molecule type" value="Genomic_DNA"/>
</dbReference>
<dbReference type="PANTHER" id="PTHR22670">
    <property type="entry name" value="BTB DOMAIN-CONTAINING PROTEIN-RELATED-RELATED"/>
    <property type="match status" value="1"/>
</dbReference>
<dbReference type="AlphaFoldDB" id="A0A6A5GAZ5"/>
<keyword evidence="2" id="KW-1133">Transmembrane helix</keyword>
<evidence type="ECO:0000313" key="3">
    <source>
        <dbReference type="EMBL" id="KAF1751682.1"/>
    </source>
</evidence>